<dbReference type="InterPro" id="IPR050486">
    <property type="entry name" value="Mannose-1P_guanyltransferase"/>
</dbReference>
<dbReference type="SUPFAM" id="SSF54631">
    <property type="entry name" value="CBS-domain pair"/>
    <property type="match status" value="1"/>
</dbReference>
<name>A0A1Q5PCE9_9BACT</name>
<feature type="domain" description="CBS" evidence="2">
    <location>
        <begin position="3"/>
        <end position="60"/>
    </location>
</feature>
<dbReference type="Gene3D" id="3.90.550.10">
    <property type="entry name" value="Spore Coat Polysaccharide Biosynthesis Protein SpsA, Chain A"/>
    <property type="match status" value="1"/>
</dbReference>
<dbReference type="PANTHER" id="PTHR22572">
    <property type="entry name" value="SUGAR-1-PHOSPHATE GUANYL TRANSFERASE"/>
    <property type="match status" value="1"/>
</dbReference>
<evidence type="ECO:0000259" key="2">
    <source>
        <dbReference type="PROSITE" id="PS51371"/>
    </source>
</evidence>
<evidence type="ECO:0000313" key="3">
    <source>
        <dbReference type="EMBL" id="OKL39873.1"/>
    </source>
</evidence>
<evidence type="ECO:0000313" key="4">
    <source>
        <dbReference type="Proteomes" id="UP000186551"/>
    </source>
</evidence>
<dbReference type="PROSITE" id="PS51371">
    <property type="entry name" value="CBS"/>
    <property type="match status" value="1"/>
</dbReference>
<dbReference type="InterPro" id="IPR000644">
    <property type="entry name" value="CBS_dom"/>
</dbReference>
<dbReference type="Pfam" id="PF00483">
    <property type="entry name" value="NTP_transferase"/>
    <property type="match status" value="1"/>
</dbReference>
<keyword evidence="4" id="KW-1185">Reference proteome</keyword>
<organism evidence="3 4">
    <name type="scientific">Pontibacter flavimaris</name>
    <dbReference type="NCBI Taxonomy" id="1797110"/>
    <lineage>
        <taxon>Bacteria</taxon>
        <taxon>Pseudomonadati</taxon>
        <taxon>Bacteroidota</taxon>
        <taxon>Cytophagia</taxon>
        <taxon>Cytophagales</taxon>
        <taxon>Hymenobacteraceae</taxon>
        <taxon>Pontibacter</taxon>
    </lineage>
</organism>
<dbReference type="InterPro" id="IPR046342">
    <property type="entry name" value="CBS_dom_sf"/>
</dbReference>
<dbReference type="CDD" id="cd06426">
    <property type="entry name" value="NTP_transferase_like_2"/>
    <property type="match status" value="1"/>
</dbReference>
<evidence type="ECO:0000256" key="1">
    <source>
        <dbReference type="PROSITE-ProRule" id="PRU00703"/>
    </source>
</evidence>
<reference evidence="3 4" key="1">
    <citation type="submission" date="2016-03" db="EMBL/GenBank/DDBJ databases">
        <title>Genome sequence of Pontibacter sp. nov., of the family cytophagaceae, isolated from marine sediment of the Yellow Sea, China.</title>
        <authorList>
            <person name="Zhang G."/>
            <person name="Zhang R."/>
        </authorList>
    </citation>
    <scope>NUCLEOTIDE SEQUENCE [LARGE SCALE GENOMIC DNA]</scope>
    <source>
        <strain evidence="3 4">S10-8</strain>
    </source>
</reference>
<dbReference type="OrthoDB" id="9813880at2"/>
<dbReference type="Proteomes" id="UP000186551">
    <property type="component" value="Unassembled WGS sequence"/>
</dbReference>
<dbReference type="Gene3D" id="3.10.580.10">
    <property type="entry name" value="CBS-domain"/>
    <property type="match status" value="1"/>
</dbReference>
<dbReference type="Pfam" id="PF00571">
    <property type="entry name" value="CBS"/>
    <property type="match status" value="1"/>
</dbReference>
<dbReference type="InterPro" id="IPR029044">
    <property type="entry name" value="Nucleotide-diphossugar_trans"/>
</dbReference>
<dbReference type="STRING" id="1797110.A3841_15975"/>
<dbReference type="EMBL" id="LVWA01000005">
    <property type="protein sequence ID" value="OKL39873.1"/>
    <property type="molecule type" value="Genomic_DNA"/>
</dbReference>
<accession>A0A1Q5PCE9</accession>
<dbReference type="SUPFAM" id="SSF53448">
    <property type="entry name" value="Nucleotide-diphospho-sugar transferases"/>
    <property type="match status" value="1"/>
</dbReference>
<keyword evidence="3" id="KW-0808">Transferase</keyword>
<dbReference type="AlphaFoldDB" id="A0A1Q5PCE9"/>
<dbReference type="InterPro" id="IPR005835">
    <property type="entry name" value="NTP_transferase_dom"/>
</dbReference>
<gene>
    <name evidence="3" type="ORF">A3841_15975</name>
</gene>
<keyword evidence="1" id="KW-0129">CBS domain</keyword>
<protein>
    <submittedName>
        <fullName evidence="3">Mannose-1-phosphate guanylyltransferase</fullName>
    </submittedName>
</protein>
<dbReference type="RefSeq" id="WP_073851978.1">
    <property type="nucleotide sequence ID" value="NZ_LVWA01000005.1"/>
</dbReference>
<keyword evidence="3" id="KW-0548">Nucleotidyltransferase</keyword>
<comment type="caution">
    <text evidence="3">The sequence shown here is derived from an EMBL/GenBank/DDBJ whole genome shotgun (WGS) entry which is preliminary data.</text>
</comment>
<sequence length="356" mass="40933">MIYSKRIQERIISPNATMLEALKLMDDLDKKLLLIVNDKKFVSIISAGDIQRAIIKKIDLNTQISNVLREHVRVATSNDSMEDIEKLMLSYRMEFCPVISNEQDLLDVHFWEDIFKDSKPKPTFQFDLPVVIMAGGFGTRLKPLTNVVPKPLIPMGNGTMLEEIFSRFSSHGVNDFFLSVNYKASLIKFYLEELKLPYNINFIKEDEPRGTAGSLSLLKGKIERTFFVTNCDIIIDQDYSDILKYHQDSRNELTIVAALKHYQIPYGTVETGDNGELIDIQEKPNQSVWVNTGMYILEPQLLSEIPEFGFFHITELIDNLKKESRKIGVYPVSEGSWMDTGEWQEYDKTVKRLDGK</sequence>
<dbReference type="GO" id="GO:0016779">
    <property type="term" value="F:nucleotidyltransferase activity"/>
    <property type="evidence" value="ECO:0007669"/>
    <property type="project" value="UniProtKB-KW"/>
</dbReference>
<proteinExistence type="predicted"/>